<evidence type="ECO:0000313" key="4">
    <source>
        <dbReference type="Proteomes" id="UP001170717"/>
    </source>
</evidence>
<sequence length="196" mass="22080">MQYSDERLNELVNARNPEVPDVFSIQCDGIELYVHVSPYVWIRPWEGRDHTAFSVGLAPGCPNACRLFGKIDVPYLHISLEALKQAAVKRVSEAGISFLTKRGAGVKSFAIHPRGGLTSVDESRAYQDAYVNGYRYVVHVYQLRSGGLGKRFAEWFFFGEPEPSVILTKLRRQQDNLADSMHFEICQLSTELPKSA</sequence>
<reference evidence="2" key="2">
    <citation type="submission" date="2023-07" db="EMBL/GenBank/DDBJ databases">
        <title>Genome content predicts the carbon catabolic preferences of heterotrophic bacteria.</title>
        <authorList>
            <person name="Gralka M."/>
        </authorList>
    </citation>
    <scope>NUCLEOTIDE SEQUENCE</scope>
    <source>
        <strain evidence="2">F2M12</strain>
    </source>
</reference>
<dbReference type="KEGG" id="asq:AVL57_12915"/>
<dbReference type="Proteomes" id="UP001170717">
    <property type="component" value="Unassembled WGS sequence"/>
</dbReference>
<protein>
    <submittedName>
        <fullName evidence="2">Uncharacterized protein</fullName>
    </submittedName>
</protein>
<dbReference type="RefSeq" id="WP_057791177.1">
    <property type="nucleotide sequence ID" value="NZ_CAXIBE010000001.1"/>
</dbReference>
<evidence type="ECO:0000313" key="3">
    <source>
        <dbReference type="Proteomes" id="UP000056750"/>
    </source>
</evidence>
<keyword evidence="3" id="KW-1185">Reference proteome</keyword>
<name>A0AAW7Z152_9ALTE</name>
<dbReference type="Proteomes" id="UP000056750">
    <property type="component" value="Chromosome"/>
</dbReference>
<evidence type="ECO:0000313" key="2">
    <source>
        <dbReference type="EMBL" id="MDO6577179.1"/>
    </source>
</evidence>
<dbReference type="EMBL" id="JAUOQI010000004">
    <property type="protein sequence ID" value="MDO6577179.1"/>
    <property type="molecule type" value="Genomic_DNA"/>
</dbReference>
<organism evidence="2 4">
    <name type="scientific">Alteromonas stellipolaris</name>
    <dbReference type="NCBI Taxonomy" id="233316"/>
    <lineage>
        <taxon>Bacteria</taxon>
        <taxon>Pseudomonadati</taxon>
        <taxon>Pseudomonadota</taxon>
        <taxon>Gammaproteobacteria</taxon>
        <taxon>Alteromonadales</taxon>
        <taxon>Alteromonadaceae</taxon>
        <taxon>Alteromonas/Salinimonas group</taxon>
        <taxon>Alteromonas</taxon>
    </lineage>
</organism>
<evidence type="ECO:0000313" key="1">
    <source>
        <dbReference type="EMBL" id="AMJ74782.1"/>
    </source>
</evidence>
<dbReference type="EMBL" id="CP013926">
    <property type="protein sequence ID" value="AMJ74782.1"/>
    <property type="molecule type" value="Genomic_DNA"/>
</dbReference>
<proteinExistence type="predicted"/>
<dbReference type="AlphaFoldDB" id="A0AAW7Z152"/>
<reference evidence="1 3" key="1">
    <citation type="submission" date="2015-12" db="EMBL/GenBank/DDBJ databases">
        <title>Intraspecies pangenome expansion in the marine bacterium Alteromonas.</title>
        <authorList>
            <person name="Lopez-Perez M."/>
            <person name="Rodriguez-Valera F."/>
        </authorList>
    </citation>
    <scope>NUCLEOTIDE SEQUENCE [LARGE SCALE GENOMIC DNA]</scope>
    <source>
        <strain evidence="1 3">LMG 21861</strain>
    </source>
</reference>
<gene>
    <name evidence="1" type="ORF">AVL57_12915</name>
    <name evidence="2" type="ORF">Q4527_07230</name>
</gene>
<accession>A0AAW7Z152</accession>
<dbReference type="GeneID" id="83258645"/>